<proteinExistence type="inferred from homology"/>
<evidence type="ECO:0000256" key="2">
    <source>
        <dbReference type="ARBA" id="ARBA00006602"/>
    </source>
</evidence>
<evidence type="ECO:0000256" key="1">
    <source>
        <dbReference type="ARBA" id="ARBA00003041"/>
    </source>
</evidence>
<comment type="function">
    <text evidence="1">Needed for flagellar regrowth and assembly.</text>
</comment>
<keyword evidence="3" id="KW-0813">Transport</keyword>
<keyword evidence="6" id="KW-1006">Bacterial flagellum protein export</keyword>
<reference evidence="10" key="1">
    <citation type="submission" date="2016-11" db="EMBL/GenBank/DDBJ databases">
        <authorList>
            <person name="Varghese N."/>
            <person name="Submissions S."/>
        </authorList>
    </citation>
    <scope>NUCLEOTIDE SEQUENCE [LARGE SCALE GENOMIC DNA]</scope>
    <source>
        <strain evidence="10">DSM 11003</strain>
    </source>
</reference>
<organism evidence="9 10">
    <name type="scientific">Thermosyntropha lipolytica DSM 11003</name>
    <dbReference type="NCBI Taxonomy" id="1123382"/>
    <lineage>
        <taxon>Bacteria</taxon>
        <taxon>Bacillati</taxon>
        <taxon>Bacillota</taxon>
        <taxon>Clostridia</taxon>
        <taxon>Eubacteriales</taxon>
        <taxon>Syntrophomonadaceae</taxon>
        <taxon>Thermosyntropha</taxon>
    </lineage>
</organism>
<name>A0A1M5L047_9FIRM</name>
<gene>
    <name evidence="9" type="ORF">SAMN02745221_00538</name>
</gene>
<dbReference type="InterPro" id="IPR018035">
    <property type="entry name" value="Flagellar_FliH/T3SS_HrpE"/>
</dbReference>
<evidence type="ECO:0000256" key="6">
    <source>
        <dbReference type="ARBA" id="ARBA00023225"/>
    </source>
</evidence>
<keyword evidence="10" id="KW-1185">Reference proteome</keyword>
<dbReference type="Pfam" id="PF02108">
    <property type="entry name" value="FliH"/>
    <property type="match status" value="1"/>
</dbReference>
<evidence type="ECO:0000256" key="4">
    <source>
        <dbReference type="ARBA" id="ARBA00022795"/>
    </source>
</evidence>
<dbReference type="RefSeq" id="WP_073089637.1">
    <property type="nucleotide sequence ID" value="NZ_FQWY01000006.1"/>
</dbReference>
<dbReference type="EMBL" id="FQWY01000006">
    <property type="protein sequence ID" value="SHG58366.1"/>
    <property type="molecule type" value="Genomic_DNA"/>
</dbReference>
<protein>
    <submittedName>
        <fullName evidence="9">Flagellar assembly protein FliH</fullName>
    </submittedName>
</protein>
<sequence>MSKIIKNSQIALNPRLIEAARLPVLKDLPQSQGESAVVINNEIDREKIDLDQLKGESEKIIKETEEMVVELLNKAREEARLILAEAEEEADHIRARVYEEAEEIREKAKKEGYEEGWQKARAEMERELKEAKEQSKQMIEEARRLKLAIINSAEKDIVRLAMAIARKIVVAELKANPESIREVVREAISFLDQPENVMLRVNPEDFKILNLLRERGDFNDIESEMPNLEIRVDNRLSPGGVVVESDRGTVDARLETRWASLEDALEHELTGE</sequence>
<keyword evidence="9" id="KW-0282">Flagellum</keyword>
<dbReference type="AlphaFoldDB" id="A0A1M5L047"/>
<accession>A0A1M5L047</accession>
<evidence type="ECO:0000256" key="3">
    <source>
        <dbReference type="ARBA" id="ARBA00022448"/>
    </source>
</evidence>
<dbReference type="PANTHER" id="PTHR34982:SF1">
    <property type="entry name" value="FLAGELLAR ASSEMBLY PROTEIN FLIH"/>
    <property type="match status" value="1"/>
</dbReference>
<keyword evidence="4" id="KW-1005">Bacterial flagellum biogenesis</keyword>
<dbReference type="SUPFAM" id="SSF160527">
    <property type="entry name" value="V-type ATPase subunit E-like"/>
    <property type="match status" value="1"/>
</dbReference>
<dbReference type="InterPro" id="IPR051472">
    <property type="entry name" value="T3SS_Stator/FliH"/>
</dbReference>
<dbReference type="PANTHER" id="PTHR34982">
    <property type="entry name" value="YOP PROTEINS TRANSLOCATION PROTEIN L"/>
    <property type="match status" value="1"/>
</dbReference>
<evidence type="ECO:0000256" key="7">
    <source>
        <dbReference type="SAM" id="Coils"/>
    </source>
</evidence>
<keyword evidence="7" id="KW-0175">Coiled coil</keyword>
<evidence type="ECO:0000259" key="8">
    <source>
        <dbReference type="Pfam" id="PF02108"/>
    </source>
</evidence>
<feature type="coiled-coil region" evidence="7">
    <location>
        <begin position="36"/>
        <end position="148"/>
    </location>
</feature>
<dbReference type="Proteomes" id="UP000242329">
    <property type="component" value="Unassembled WGS sequence"/>
</dbReference>
<dbReference type="OrthoDB" id="2375163at2"/>
<dbReference type="STRING" id="1123382.SAMN02745221_00538"/>
<dbReference type="CDD" id="cd06503">
    <property type="entry name" value="ATP-synt_Fo_b"/>
    <property type="match status" value="1"/>
</dbReference>
<dbReference type="GO" id="GO:0015031">
    <property type="term" value="P:protein transport"/>
    <property type="evidence" value="ECO:0007669"/>
    <property type="project" value="UniProtKB-KW"/>
</dbReference>
<feature type="domain" description="Flagellar assembly protein FliH/Type III secretion system HrpE" evidence="8">
    <location>
        <begin position="130"/>
        <end position="260"/>
    </location>
</feature>
<evidence type="ECO:0000256" key="5">
    <source>
        <dbReference type="ARBA" id="ARBA00022927"/>
    </source>
</evidence>
<dbReference type="GO" id="GO:0044781">
    <property type="term" value="P:bacterial-type flagellum organization"/>
    <property type="evidence" value="ECO:0007669"/>
    <property type="project" value="UniProtKB-KW"/>
</dbReference>
<keyword evidence="9" id="KW-0966">Cell projection</keyword>
<dbReference type="GO" id="GO:0005829">
    <property type="term" value="C:cytosol"/>
    <property type="evidence" value="ECO:0007669"/>
    <property type="project" value="TreeGrafter"/>
</dbReference>
<comment type="similarity">
    <text evidence="2">Belongs to the FliH family.</text>
</comment>
<keyword evidence="9" id="KW-0969">Cilium</keyword>
<evidence type="ECO:0000313" key="10">
    <source>
        <dbReference type="Proteomes" id="UP000242329"/>
    </source>
</evidence>
<keyword evidence="5" id="KW-0653">Protein transport</keyword>
<evidence type="ECO:0000313" key="9">
    <source>
        <dbReference type="EMBL" id="SHG58366.1"/>
    </source>
</evidence>